<feature type="compositionally biased region" description="Low complexity" evidence="17">
    <location>
        <begin position="55"/>
        <end position="73"/>
    </location>
</feature>
<dbReference type="PANTHER" id="PTHR21451:SF0">
    <property type="entry name" value="HISTONE-LYSINE N-METHYLTRANSFERASE, H3 LYSINE-79 SPECIFIC"/>
    <property type="match status" value="1"/>
</dbReference>
<protein>
    <recommendedName>
        <fullName evidence="4 15">Histone-lysine N-methyltransferase, H3 lysine-79 specific</fullName>
        <ecNumber evidence="3 15">2.1.1.360</ecNumber>
    </recommendedName>
    <alternativeName>
        <fullName evidence="13 15">Histone H3-K79 methyltransferase</fullName>
    </alternativeName>
</protein>
<comment type="catalytic activity">
    <reaction evidence="14 15">
        <text>L-lysyl(79)-[histone H3] + 3 S-adenosyl-L-methionine = N(6),N(6),N(6)-trimethyl-L-lysyl(79)-[histone H3] + 3 S-adenosyl-L-homocysteine + 3 H(+)</text>
        <dbReference type="Rhea" id="RHEA:60328"/>
        <dbReference type="Rhea" id="RHEA-COMP:15549"/>
        <dbReference type="Rhea" id="RHEA-COMP:15552"/>
        <dbReference type="ChEBI" id="CHEBI:15378"/>
        <dbReference type="ChEBI" id="CHEBI:29969"/>
        <dbReference type="ChEBI" id="CHEBI:57856"/>
        <dbReference type="ChEBI" id="CHEBI:59789"/>
        <dbReference type="ChEBI" id="CHEBI:61961"/>
        <dbReference type="EC" id="2.1.1.360"/>
    </reaction>
</comment>
<gene>
    <name evidence="19" type="ORF">Micbo1qcDRAFT_159285</name>
</gene>
<dbReference type="STRING" id="196109.A0A136JAM2"/>
<dbReference type="OrthoDB" id="443402at2759"/>
<evidence type="ECO:0000256" key="10">
    <source>
        <dbReference type="ARBA" id="ARBA00023015"/>
    </source>
</evidence>
<dbReference type="GO" id="GO:0032259">
    <property type="term" value="P:methylation"/>
    <property type="evidence" value="ECO:0007669"/>
    <property type="project" value="UniProtKB-KW"/>
</dbReference>
<keyword evidence="5 15" id="KW-0489">Methyltransferase</keyword>
<dbReference type="InterPro" id="IPR030445">
    <property type="entry name" value="H3-K79_meTrfase"/>
</dbReference>
<evidence type="ECO:0000256" key="17">
    <source>
        <dbReference type="SAM" id="MobiDB-lite"/>
    </source>
</evidence>
<dbReference type="PIRSF" id="PIRSF017570">
    <property type="entry name" value="Histone_H3-K79_MeTrfase"/>
    <property type="match status" value="1"/>
</dbReference>
<feature type="binding site" evidence="16">
    <location>
        <begin position="332"/>
        <end position="335"/>
    </location>
    <ligand>
        <name>S-adenosyl-L-methionine</name>
        <dbReference type="ChEBI" id="CHEBI:59789"/>
    </ligand>
</feature>
<dbReference type="GO" id="GO:0031509">
    <property type="term" value="P:subtelomeric heterochromatin formation"/>
    <property type="evidence" value="ECO:0007669"/>
    <property type="project" value="InterPro"/>
</dbReference>
<feature type="compositionally biased region" description="Polar residues" evidence="17">
    <location>
        <begin position="35"/>
        <end position="46"/>
    </location>
</feature>
<proteinExistence type="inferred from homology"/>
<dbReference type="SUPFAM" id="SSF53335">
    <property type="entry name" value="S-adenosyl-L-methionine-dependent methyltransferases"/>
    <property type="match status" value="1"/>
</dbReference>
<dbReference type="GO" id="GO:0005634">
    <property type="term" value="C:nucleus"/>
    <property type="evidence" value="ECO:0007669"/>
    <property type="project" value="UniProtKB-SubCell"/>
</dbReference>
<keyword evidence="9 15" id="KW-0156">Chromatin regulator</keyword>
<dbReference type="EMBL" id="KQ964247">
    <property type="protein sequence ID" value="KXJ94227.1"/>
    <property type="molecule type" value="Genomic_DNA"/>
</dbReference>
<keyword evidence="20" id="KW-1185">Reference proteome</keyword>
<dbReference type="GO" id="GO:0042393">
    <property type="term" value="F:histone binding"/>
    <property type="evidence" value="ECO:0007669"/>
    <property type="project" value="InterPro"/>
</dbReference>
<evidence type="ECO:0000256" key="4">
    <source>
        <dbReference type="ARBA" id="ARBA00020987"/>
    </source>
</evidence>
<dbReference type="InterPro" id="IPR029063">
    <property type="entry name" value="SAM-dependent_MTases_sf"/>
</dbReference>
<dbReference type="InParanoid" id="A0A136JAM2"/>
<evidence type="ECO:0000256" key="12">
    <source>
        <dbReference type="ARBA" id="ARBA00023242"/>
    </source>
</evidence>
<keyword evidence="8" id="KW-0677">Repeat</keyword>
<dbReference type="CDD" id="cd02440">
    <property type="entry name" value="AdoMet_MTases"/>
    <property type="match status" value="1"/>
</dbReference>
<dbReference type="Gene3D" id="1.10.260.170">
    <property type="match status" value="1"/>
</dbReference>
<evidence type="ECO:0000256" key="6">
    <source>
        <dbReference type="ARBA" id="ARBA00022679"/>
    </source>
</evidence>
<feature type="compositionally biased region" description="Acidic residues" evidence="17">
    <location>
        <begin position="114"/>
        <end position="129"/>
    </location>
</feature>
<dbReference type="Proteomes" id="UP000070501">
    <property type="component" value="Unassembled WGS sequence"/>
</dbReference>
<feature type="binding site" evidence="16">
    <location>
        <position position="382"/>
    </location>
    <ligand>
        <name>S-adenosyl-L-methionine</name>
        <dbReference type="ChEBI" id="CHEBI:59789"/>
    </ligand>
</feature>
<evidence type="ECO:0000256" key="3">
    <source>
        <dbReference type="ARBA" id="ARBA00012190"/>
    </source>
</evidence>
<evidence type="ECO:0000313" key="19">
    <source>
        <dbReference type="EMBL" id="KXJ94227.1"/>
    </source>
</evidence>
<feature type="domain" description="DOT1" evidence="18">
    <location>
        <begin position="205"/>
        <end position="512"/>
    </location>
</feature>
<dbReference type="Pfam" id="PF08123">
    <property type="entry name" value="DOT1"/>
    <property type="match status" value="1"/>
</dbReference>
<evidence type="ECO:0000256" key="8">
    <source>
        <dbReference type="ARBA" id="ARBA00022737"/>
    </source>
</evidence>
<comment type="similarity">
    <text evidence="15">Belongs to the class I-like SAM-binding methyltransferase superfamily. DOT1 family.</text>
</comment>
<keyword evidence="12 15" id="KW-0539">Nucleus</keyword>
<dbReference type="PANTHER" id="PTHR21451">
    <property type="entry name" value="HISTONE H3 METHYLTRANSFERASE"/>
    <property type="match status" value="1"/>
</dbReference>
<evidence type="ECO:0000256" key="15">
    <source>
        <dbReference type="PIRNR" id="PIRNR017570"/>
    </source>
</evidence>
<feature type="binding site" evidence="16">
    <location>
        <begin position="418"/>
        <end position="419"/>
    </location>
    <ligand>
        <name>S-adenosyl-L-methionine</name>
        <dbReference type="ChEBI" id="CHEBI:59789"/>
    </ligand>
</feature>
<organism evidence="19 20">
    <name type="scientific">Microdochium bolleyi</name>
    <dbReference type="NCBI Taxonomy" id="196109"/>
    <lineage>
        <taxon>Eukaryota</taxon>
        <taxon>Fungi</taxon>
        <taxon>Dikarya</taxon>
        <taxon>Ascomycota</taxon>
        <taxon>Pezizomycotina</taxon>
        <taxon>Sordariomycetes</taxon>
        <taxon>Xylariomycetidae</taxon>
        <taxon>Xylariales</taxon>
        <taxon>Microdochiaceae</taxon>
        <taxon>Microdochium</taxon>
    </lineage>
</organism>
<dbReference type="GO" id="GO:0000786">
    <property type="term" value="C:nucleosome"/>
    <property type="evidence" value="ECO:0007669"/>
    <property type="project" value="InterPro"/>
</dbReference>
<keyword evidence="7 15" id="KW-0949">S-adenosyl-L-methionine</keyword>
<feature type="binding site" evidence="16">
    <location>
        <begin position="356"/>
        <end position="365"/>
    </location>
    <ligand>
        <name>S-adenosyl-L-methionine</name>
        <dbReference type="ChEBI" id="CHEBI:59789"/>
    </ligand>
</feature>
<evidence type="ECO:0000256" key="7">
    <source>
        <dbReference type="ARBA" id="ARBA00022691"/>
    </source>
</evidence>
<keyword evidence="10 15" id="KW-0805">Transcription regulation</keyword>
<evidence type="ECO:0000256" key="13">
    <source>
        <dbReference type="ARBA" id="ARBA00029821"/>
    </source>
</evidence>
<evidence type="ECO:0000256" key="1">
    <source>
        <dbReference type="ARBA" id="ARBA00003482"/>
    </source>
</evidence>
<evidence type="ECO:0000259" key="18">
    <source>
        <dbReference type="PROSITE" id="PS51569"/>
    </source>
</evidence>
<dbReference type="GO" id="GO:0000077">
    <property type="term" value="P:DNA damage checkpoint signaling"/>
    <property type="evidence" value="ECO:0007669"/>
    <property type="project" value="InterPro"/>
</dbReference>
<evidence type="ECO:0000256" key="5">
    <source>
        <dbReference type="ARBA" id="ARBA00022603"/>
    </source>
</evidence>
<comment type="function">
    <text evidence="1 15">Histone methyltransferase that specifically trimethylates histone H3 to form H3K79me3. This methylation is required for telomere silencing and for the pachytene checkpoint during the meiotic cell cycle by allowing the recruitment of RAD9 to double strand breaks. Nucleosomes are preferred as substrate compared to free histone.</text>
</comment>
<comment type="subcellular location">
    <subcellularLocation>
        <location evidence="2 15">Nucleus</location>
    </subcellularLocation>
</comment>
<keyword evidence="11 15" id="KW-0804">Transcription</keyword>
<keyword evidence="6 15" id="KW-0808">Transferase</keyword>
<dbReference type="FunFam" id="3.40.50.150:FF:000033">
    <property type="entry name" value="Histone-lysine N-methyltransferase, H3 lysine-79 specific"/>
    <property type="match status" value="1"/>
</dbReference>
<dbReference type="Gene3D" id="3.40.50.150">
    <property type="entry name" value="Vaccinia Virus protein VP39"/>
    <property type="match status" value="1"/>
</dbReference>
<name>A0A136JAM2_9PEZI</name>
<dbReference type="EC" id="2.1.1.360" evidence="3 15"/>
<reference evidence="20" key="1">
    <citation type="submission" date="2016-02" db="EMBL/GenBank/DDBJ databases">
        <title>Draft genome sequence of Microdochium bolleyi, a fungal endophyte of beachgrass.</title>
        <authorList>
            <consortium name="DOE Joint Genome Institute"/>
            <person name="David A.S."/>
            <person name="May G."/>
            <person name="Haridas S."/>
            <person name="Lim J."/>
            <person name="Wang M."/>
            <person name="Labutti K."/>
            <person name="Lipzen A."/>
            <person name="Barry K."/>
            <person name="Grigoriev I.V."/>
        </authorList>
    </citation>
    <scope>NUCLEOTIDE SEQUENCE [LARGE SCALE GENOMIC DNA]</scope>
    <source>
        <strain evidence="20">J235TASD1</strain>
    </source>
</reference>
<dbReference type="GO" id="GO:0000781">
    <property type="term" value="C:chromosome, telomeric region"/>
    <property type="evidence" value="ECO:0007669"/>
    <property type="project" value="GOC"/>
</dbReference>
<dbReference type="GO" id="GO:0006281">
    <property type="term" value="P:DNA repair"/>
    <property type="evidence" value="ECO:0007669"/>
    <property type="project" value="InterPro"/>
</dbReference>
<evidence type="ECO:0000256" key="2">
    <source>
        <dbReference type="ARBA" id="ARBA00004123"/>
    </source>
</evidence>
<feature type="region of interest" description="Disordered" evidence="17">
    <location>
        <begin position="1"/>
        <end position="146"/>
    </location>
</feature>
<dbReference type="InterPro" id="IPR021162">
    <property type="entry name" value="Dot1"/>
</dbReference>
<evidence type="ECO:0000256" key="16">
    <source>
        <dbReference type="PIRSR" id="PIRSR017570-1"/>
    </source>
</evidence>
<dbReference type="InterPro" id="IPR025789">
    <property type="entry name" value="DOT1_dom"/>
</dbReference>
<sequence>MGIFGGANAKYKAAPPTIRREKVVVQPKPKPRPANGTSSSASTTPVANGRRLTHLSRTTSASSSPTGAAARRSLAPPSGASYARSKSGSPYPSSADERSRKRKVIVSTPRDSPAFDDDSSDDGADDDDPFSSARSNHKRIRPNGLRTDINRKLRHKKAFGDDVRELKLVHGADVASIKKGCDPIFGAREDEVAIELQYPSNCKPEKYELVWRKDFLNSVKDIIEVVHHVGHTYVADDDATAFIGLNGGFHRQLERSSSDNFGNVTDFKTAVQGYNAKILELVRNGTIAKNLDQLHHLPPSLVTFILTQVYDRIVAPKVEILKKYTMGSDNVYGELMHDFIHRILIEQAKMTSDQVFVDLGSGVGNVVLQAALEVGCNSYGFEMMENACDLAEEQEREFRNRCLLWGIAPGRVSLERGDFTKNDKVPQVLKKADVVLVNNKAFTSTLNDHLVSMFLDLKPGCKIISLKNFVHDNKAATNSVANNILDVEQFRYHEGWVSWGASGGDYFVSTKK</sequence>
<dbReference type="PROSITE" id="PS51569">
    <property type="entry name" value="DOT1"/>
    <property type="match status" value="1"/>
</dbReference>
<evidence type="ECO:0000256" key="9">
    <source>
        <dbReference type="ARBA" id="ARBA00022853"/>
    </source>
</evidence>
<evidence type="ECO:0000313" key="20">
    <source>
        <dbReference type="Proteomes" id="UP000070501"/>
    </source>
</evidence>
<evidence type="ECO:0000256" key="11">
    <source>
        <dbReference type="ARBA" id="ARBA00023163"/>
    </source>
</evidence>
<dbReference type="GO" id="GO:0140956">
    <property type="term" value="F:histone H3K79 trimethyltransferase activity"/>
    <property type="evidence" value="ECO:0007669"/>
    <property type="project" value="UniProtKB-EC"/>
</dbReference>
<dbReference type="AlphaFoldDB" id="A0A136JAM2"/>
<evidence type="ECO:0000256" key="14">
    <source>
        <dbReference type="ARBA" id="ARBA00047770"/>
    </source>
</evidence>
<accession>A0A136JAM2</accession>